<gene>
    <name evidence="1" type="ORF">A2785_04315</name>
</gene>
<evidence type="ECO:0000313" key="1">
    <source>
        <dbReference type="EMBL" id="OGY17212.1"/>
    </source>
</evidence>
<dbReference type="Gene3D" id="3.40.220.10">
    <property type="entry name" value="Leucine Aminopeptidase, subunit E, domain 1"/>
    <property type="match status" value="1"/>
</dbReference>
<dbReference type="Proteomes" id="UP000179069">
    <property type="component" value="Unassembled WGS sequence"/>
</dbReference>
<accession>A0A1G1VP86</accession>
<comment type="caution">
    <text evidence="1">The sequence shown here is derived from an EMBL/GenBank/DDBJ whole genome shotgun (WGS) entry which is preliminary data.</text>
</comment>
<evidence type="ECO:0000313" key="2">
    <source>
        <dbReference type="Proteomes" id="UP000179069"/>
    </source>
</evidence>
<dbReference type="InterPro" id="IPR043472">
    <property type="entry name" value="Macro_dom-like"/>
</dbReference>
<dbReference type="AlphaFoldDB" id="A0A1G1VP86"/>
<protein>
    <recommendedName>
        <fullName evidence="3">Macro domain-containing protein</fullName>
    </recommendedName>
</protein>
<dbReference type="EMBL" id="MHCI01000005">
    <property type="protein sequence ID" value="OGY17212.1"/>
    <property type="molecule type" value="Genomic_DNA"/>
</dbReference>
<reference evidence="1 2" key="1">
    <citation type="journal article" date="2016" name="Nat. Commun.">
        <title>Thousands of microbial genomes shed light on interconnected biogeochemical processes in an aquifer system.</title>
        <authorList>
            <person name="Anantharaman K."/>
            <person name="Brown C.T."/>
            <person name="Hug L.A."/>
            <person name="Sharon I."/>
            <person name="Castelle C.J."/>
            <person name="Probst A.J."/>
            <person name="Thomas B.C."/>
            <person name="Singh A."/>
            <person name="Wilkins M.J."/>
            <person name="Karaoz U."/>
            <person name="Brodie E.L."/>
            <person name="Williams K.H."/>
            <person name="Hubbard S.S."/>
            <person name="Banfield J.F."/>
        </authorList>
    </citation>
    <scope>NUCLEOTIDE SEQUENCE [LARGE SCALE GENOMIC DNA]</scope>
</reference>
<organism evidence="1 2">
    <name type="scientific">Candidatus Chisholmbacteria bacterium RIFCSPHIGHO2_01_FULL_49_18</name>
    <dbReference type="NCBI Taxonomy" id="1797590"/>
    <lineage>
        <taxon>Bacteria</taxon>
        <taxon>Candidatus Chisholmiibacteriota</taxon>
    </lineage>
</organism>
<proteinExistence type="predicted"/>
<sequence length="289" mass="30996">MSEYPMSLPFREGLQPREPRFGVGESQRVWEYPYRGSLIGVNLGDIAAAPTEAIMCPTTPWLRLGGGAVERRIASVAGDKLFGTYNKKVIQLLTRMRSENTKEALEAAAQFSQFLTEETGMKIGKTPQEIRDDTLVATTMQDLEIVGEHVAICSGGSMPAPSGNLAEKGIRVVILTNVTPPGDRMTVEDMAQFTFSASIAANMTGADSLTVPAVGTGFAADAGVGLSLEESMAGFFKGATDYLDQSRDRNPLKRIDFNMYARPSGESASHVTEMLSSAGVLNFLAGKAQ</sequence>
<evidence type="ECO:0008006" key="3">
    <source>
        <dbReference type="Google" id="ProtNLM"/>
    </source>
</evidence>
<name>A0A1G1VP86_9BACT</name>